<proteinExistence type="predicted"/>
<evidence type="ECO:0000313" key="1">
    <source>
        <dbReference type="EMBL" id="TIC59372.1"/>
    </source>
</evidence>
<organism evidence="1 2">
    <name type="scientific">Wallemia mellicola</name>
    <dbReference type="NCBI Taxonomy" id="1708541"/>
    <lineage>
        <taxon>Eukaryota</taxon>
        <taxon>Fungi</taxon>
        <taxon>Dikarya</taxon>
        <taxon>Basidiomycota</taxon>
        <taxon>Wallemiomycotina</taxon>
        <taxon>Wallemiomycetes</taxon>
        <taxon>Wallemiales</taxon>
        <taxon>Wallemiaceae</taxon>
        <taxon>Wallemia</taxon>
    </lineage>
</organism>
<dbReference type="EMBL" id="SPRW01000172">
    <property type="protein sequence ID" value="TIC59372.1"/>
    <property type="molecule type" value="Genomic_DNA"/>
</dbReference>
<evidence type="ECO:0000313" key="2">
    <source>
        <dbReference type="Proteomes" id="UP000309601"/>
    </source>
</evidence>
<name>A0AB38MRR6_9BASI</name>
<dbReference type="AlphaFoldDB" id="A0AB38MRR6"/>
<dbReference type="InterPro" id="IPR045992">
    <property type="entry name" value="DUF5948"/>
</dbReference>
<sequence>MPRSQSNYFRSCVFLETYKTHFKYFSSSFINKMNFTLPRAIIVAVILGTAQAAHIAACTENKDGTGPYAADATKACCENQAGNANINGYYDSDYGDCRTGITGGNKDTLLHAVQTWAKAVRLSKLMRPFKISRYVKVKSANQ</sequence>
<dbReference type="Pfam" id="PF19373">
    <property type="entry name" value="DUF5948"/>
    <property type="match status" value="1"/>
</dbReference>
<accession>A0AB38MRR6</accession>
<reference evidence="1 2" key="1">
    <citation type="submission" date="2019-03" db="EMBL/GenBank/DDBJ databases">
        <title>Sequencing 25 genomes of Wallemia mellicola.</title>
        <authorList>
            <person name="Gostincar C."/>
        </authorList>
    </citation>
    <scope>NUCLEOTIDE SEQUENCE [LARGE SCALE GENOMIC DNA]</scope>
    <source>
        <strain evidence="1 2">EXF-1274</strain>
    </source>
</reference>
<protein>
    <submittedName>
        <fullName evidence="1">Uncharacterized protein</fullName>
    </submittedName>
</protein>
<dbReference type="Proteomes" id="UP000309601">
    <property type="component" value="Unassembled WGS sequence"/>
</dbReference>
<gene>
    <name evidence="1" type="ORF">E3Q02_04462</name>
</gene>
<comment type="caution">
    <text evidence="1">The sequence shown here is derived from an EMBL/GenBank/DDBJ whole genome shotgun (WGS) entry which is preliminary data.</text>
</comment>